<gene>
    <name evidence="3" type="ORF">KME07_15310</name>
</gene>
<reference evidence="3" key="2">
    <citation type="journal article" date="2022" name="Microbiol. Resour. Announc.">
        <title>Metagenome Sequencing to Explore Phylogenomics of Terrestrial Cyanobacteria.</title>
        <authorList>
            <person name="Ward R.D."/>
            <person name="Stajich J.E."/>
            <person name="Johansen J.R."/>
            <person name="Huntemann M."/>
            <person name="Clum A."/>
            <person name="Foster B."/>
            <person name="Foster B."/>
            <person name="Roux S."/>
            <person name="Palaniappan K."/>
            <person name="Varghese N."/>
            <person name="Mukherjee S."/>
            <person name="Reddy T.B.K."/>
            <person name="Daum C."/>
            <person name="Copeland A."/>
            <person name="Chen I.A."/>
            <person name="Ivanova N.N."/>
            <person name="Kyrpides N.C."/>
            <person name="Shapiro N."/>
            <person name="Eloe-Fadrosh E.A."/>
            <person name="Pietrasiak N."/>
        </authorList>
    </citation>
    <scope>NUCLEOTIDE SEQUENCE</scope>
    <source>
        <strain evidence="3">GSE-TBD4-15B</strain>
    </source>
</reference>
<feature type="chain" id="PRO_5036863322" evidence="2">
    <location>
        <begin position="30"/>
        <end position="127"/>
    </location>
</feature>
<feature type="compositionally biased region" description="Polar residues" evidence="1">
    <location>
        <begin position="73"/>
        <end position="84"/>
    </location>
</feature>
<feature type="signal peptide" evidence="2">
    <location>
        <begin position="1"/>
        <end position="29"/>
    </location>
</feature>
<dbReference type="AlphaFoldDB" id="A0A951PCZ6"/>
<feature type="region of interest" description="Disordered" evidence="1">
    <location>
        <begin position="70"/>
        <end position="127"/>
    </location>
</feature>
<dbReference type="Proteomes" id="UP000707356">
    <property type="component" value="Unassembled WGS sequence"/>
</dbReference>
<dbReference type="EMBL" id="JAHHHV010000071">
    <property type="protein sequence ID" value="MBW4466790.1"/>
    <property type="molecule type" value="Genomic_DNA"/>
</dbReference>
<accession>A0A951PCZ6</accession>
<evidence type="ECO:0000313" key="3">
    <source>
        <dbReference type="EMBL" id="MBW4466790.1"/>
    </source>
</evidence>
<evidence type="ECO:0000256" key="2">
    <source>
        <dbReference type="SAM" id="SignalP"/>
    </source>
</evidence>
<feature type="compositionally biased region" description="Basic and acidic residues" evidence="1">
    <location>
        <begin position="118"/>
        <end position="127"/>
    </location>
</feature>
<name>A0A951PCZ6_9CYAN</name>
<proteinExistence type="predicted"/>
<protein>
    <submittedName>
        <fullName evidence="3">Uncharacterized protein</fullName>
    </submittedName>
</protein>
<feature type="region of interest" description="Disordered" evidence="1">
    <location>
        <begin position="30"/>
        <end position="56"/>
    </location>
</feature>
<organism evidence="3 4">
    <name type="scientific">Pegethrix bostrychoides GSE-TBD4-15B</name>
    <dbReference type="NCBI Taxonomy" id="2839662"/>
    <lineage>
        <taxon>Bacteria</taxon>
        <taxon>Bacillati</taxon>
        <taxon>Cyanobacteriota</taxon>
        <taxon>Cyanophyceae</taxon>
        <taxon>Oculatellales</taxon>
        <taxon>Oculatellaceae</taxon>
        <taxon>Pegethrix</taxon>
    </lineage>
</organism>
<reference evidence="3" key="1">
    <citation type="submission" date="2021-05" db="EMBL/GenBank/DDBJ databases">
        <authorList>
            <person name="Pietrasiak N."/>
            <person name="Ward R."/>
            <person name="Stajich J.E."/>
            <person name="Kurbessoian T."/>
        </authorList>
    </citation>
    <scope>NUCLEOTIDE SEQUENCE</scope>
    <source>
        <strain evidence="3">GSE-TBD4-15B</strain>
    </source>
</reference>
<evidence type="ECO:0000256" key="1">
    <source>
        <dbReference type="SAM" id="MobiDB-lite"/>
    </source>
</evidence>
<sequence length="127" mass="13746">MATQSKFHLFAAGLLAAGALVSLVPPAIADGIDPLDVNRRRTEDPLSNQNDTSDPFFDIMHRAQLGNIRSLPEYSQDQQESIGSEASDFRTRQRALILQQQSEAPAGQVQPPNTSQGAEREDAGSSL</sequence>
<keyword evidence="2" id="KW-0732">Signal</keyword>
<evidence type="ECO:0000313" key="4">
    <source>
        <dbReference type="Proteomes" id="UP000707356"/>
    </source>
</evidence>
<comment type="caution">
    <text evidence="3">The sequence shown here is derived from an EMBL/GenBank/DDBJ whole genome shotgun (WGS) entry which is preliminary data.</text>
</comment>